<dbReference type="EMBL" id="FQUE01000015">
    <property type="protein sequence ID" value="SHF83104.1"/>
    <property type="molecule type" value="Genomic_DNA"/>
</dbReference>
<dbReference type="SUPFAM" id="SSF53448">
    <property type="entry name" value="Nucleotide-diphospho-sugar transferases"/>
    <property type="match status" value="1"/>
</dbReference>
<gene>
    <name evidence="9" type="ORF">SAMN05444339_11513</name>
</gene>
<dbReference type="GO" id="GO:0003983">
    <property type="term" value="F:UTP:glucose-1-phosphate uridylyltransferase activity"/>
    <property type="evidence" value="ECO:0007669"/>
    <property type="project" value="UniProtKB-EC"/>
</dbReference>
<protein>
    <recommendedName>
        <fullName evidence="3 7">UTP--glucose-1-phosphate uridylyltransferase</fullName>
        <ecNumber evidence="2 7">2.7.7.9</ecNumber>
    </recommendedName>
    <alternativeName>
        <fullName evidence="7">UDP-glucose pyrophosphorylase</fullName>
    </alternativeName>
</protein>
<feature type="domain" description="Nucleotidyl transferase" evidence="8">
    <location>
        <begin position="12"/>
        <end position="270"/>
    </location>
</feature>
<evidence type="ECO:0000256" key="7">
    <source>
        <dbReference type="RuleBase" id="RU361259"/>
    </source>
</evidence>
<dbReference type="STRING" id="366533.SAMN05444339_11513"/>
<reference evidence="10" key="1">
    <citation type="submission" date="2016-11" db="EMBL/GenBank/DDBJ databases">
        <authorList>
            <person name="Varghese N."/>
            <person name="Submissions S."/>
        </authorList>
    </citation>
    <scope>NUCLEOTIDE SEQUENCE [LARGE SCALE GENOMIC DNA]</scope>
    <source>
        <strain evidence="10">DSM 29326</strain>
    </source>
</reference>
<accession>A0A1M5EV44</accession>
<dbReference type="EC" id="2.7.7.9" evidence="2 7"/>
<dbReference type="NCBIfam" id="TIGR01099">
    <property type="entry name" value="galU"/>
    <property type="match status" value="1"/>
</dbReference>
<dbReference type="Gene3D" id="3.90.550.10">
    <property type="entry name" value="Spore Coat Polysaccharide Biosynthesis Protein SpsA, Chain A"/>
    <property type="match status" value="1"/>
</dbReference>
<dbReference type="GO" id="GO:0006011">
    <property type="term" value="P:UDP-alpha-D-glucose metabolic process"/>
    <property type="evidence" value="ECO:0007669"/>
    <property type="project" value="InterPro"/>
</dbReference>
<dbReference type="InterPro" id="IPR005835">
    <property type="entry name" value="NTP_transferase_dom"/>
</dbReference>
<dbReference type="InterPro" id="IPR005771">
    <property type="entry name" value="GalU_uridylyltTrfase_bac/arc"/>
</dbReference>
<keyword evidence="10" id="KW-1185">Reference proteome</keyword>
<dbReference type="Proteomes" id="UP000183987">
    <property type="component" value="Unassembled WGS sequence"/>
</dbReference>
<dbReference type="PANTHER" id="PTHR43197">
    <property type="entry name" value="UTP--GLUCOSE-1-PHOSPHATE URIDYLYLTRANSFERASE"/>
    <property type="match status" value="1"/>
</dbReference>
<dbReference type="InterPro" id="IPR029044">
    <property type="entry name" value="Nucleotide-diphossugar_trans"/>
</dbReference>
<evidence type="ECO:0000256" key="3">
    <source>
        <dbReference type="ARBA" id="ARBA00019048"/>
    </source>
</evidence>
<evidence type="ECO:0000256" key="1">
    <source>
        <dbReference type="ARBA" id="ARBA00006890"/>
    </source>
</evidence>
<name>A0A1M5EV44_LOKAT</name>
<proteinExistence type="inferred from homology"/>
<dbReference type="CDD" id="cd02541">
    <property type="entry name" value="UGPase_prokaryotic"/>
    <property type="match status" value="1"/>
</dbReference>
<organism evidence="9 10">
    <name type="scientific">Loktanella atrilutea</name>
    <dbReference type="NCBI Taxonomy" id="366533"/>
    <lineage>
        <taxon>Bacteria</taxon>
        <taxon>Pseudomonadati</taxon>
        <taxon>Pseudomonadota</taxon>
        <taxon>Alphaproteobacteria</taxon>
        <taxon>Rhodobacterales</taxon>
        <taxon>Roseobacteraceae</taxon>
        <taxon>Loktanella</taxon>
    </lineage>
</organism>
<evidence type="ECO:0000256" key="6">
    <source>
        <dbReference type="ARBA" id="ARBA00048128"/>
    </source>
</evidence>
<keyword evidence="4 7" id="KW-0808">Transferase</keyword>
<comment type="similarity">
    <text evidence="1 7">Belongs to the UDPGP type 2 family.</text>
</comment>
<evidence type="ECO:0000256" key="5">
    <source>
        <dbReference type="ARBA" id="ARBA00022695"/>
    </source>
</evidence>
<dbReference type="Pfam" id="PF00483">
    <property type="entry name" value="NTP_transferase"/>
    <property type="match status" value="1"/>
</dbReference>
<dbReference type="AlphaFoldDB" id="A0A1M5EV44"/>
<dbReference type="PANTHER" id="PTHR43197:SF1">
    <property type="entry name" value="UTP--GLUCOSE-1-PHOSPHATE URIDYLYLTRANSFERASE"/>
    <property type="match status" value="1"/>
</dbReference>
<evidence type="ECO:0000259" key="8">
    <source>
        <dbReference type="Pfam" id="PF00483"/>
    </source>
</evidence>
<evidence type="ECO:0000256" key="2">
    <source>
        <dbReference type="ARBA" id="ARBA00012415"/>
    </source>
</evidence>
<evidence type="ECO:0000313" key="9">
    <source>
        <dbReference type="EMBL" id="SHF83104.1"/>
    </source>
</evidence>
<sequence length="297" mass="32466">MIRPIRKAIFPVAGLGTRFLPATKAQPKEMLPIIDKPIIQFAVEEALAAGITHLIFVIGRTKRSIADHFDSNPELDTTLRQKGNHEMADLLNSIVPDSAACIYFRQSEALGLGHAVACAAPVIAPDEPFAVLLADDLMRARTPVLKQMTDRYLETGRSMVAVEEVAPQAVSSYGIVDANQPEIGQFEPMRGIVEKPARDEAPSTQAVVGRYILDGSIMPLLKAQAPGKGGEIQLTDAIRQLIDTQGVDAFRYEGQRYDCGSKLGFIECTMASALAHPDFGSDVREMMQDMLLRDPHR</sequence>
<evidence type="ECO:0000313" key="10">
    <source>
        <dbReference type="Proteomes" id="UP000183987"/>
    </source>
</evidence>
<comment type="catalytic activity">
    <reaction evidence="6 7">
        <text>alpha-D-glucose 1-phosphate + UTP + H(+) = UDP-alpha-D-glucose + diphosphate</text>
        <dbReference type="Rhea" id="RHEA:19889"/>
        <dbReference type="ChEBI" id="CHEBI:15378"/>
        <dbReference type="ChEBI" id="CHEBI:33019"/>
        <dbReference type="ChEBI" id="CHEBI:46398"/>
        <dbReference type="ChEBI" id="CHEBI:58601"/>
        <dbReference type="ChEBI" id="CHEBI:58885"/>
        <dbReference type="EC" id="2.7.7.9"/>
    </reaction>
</comment>
<dbReference type="RefSeq" id="WP_178352789.1">
    <property type="nucleotide sequence ID" value="NZ_FQUE01000015.1"/>
</dbReference>
<evidence type="ECO:0000256" key="4">
    <source>
        <dbReference type="ARBA" id="ARBA00022679"/>
    </source>
</evidence>
<keyword evidence="5 7" id="KW-0548">Nucleotidyltransferase</keyword>